<evidence type="ECO:0000313" key="1">
    <source>
        <dbReference type="EMBL" id="PBK97993.1"/>
    </source>
</evidence>
<protein>
    <submittedName>
        <fullName evidence="1">Uncharacterized protein</fullName>
    </submittedName>
</protein>
<name>A0A2H3EBT0_ARMGA</name>
<sequence>MNAIAFSHKSRGSGPMHCEARLVATAKLLRLRERHRPLFAPPDVGITGLGHGGGGPEVFLKKDICKYVTVHLVVFLG</sequence>
<accession>A0A2H3EBT0</accession>
<reference evidence="2" key="1">
    <citation type="journal article" date="2017" name="Nat. Ecol. Evol.">
        <title>Genome expansion and lineage-specific genetic innovations in the forest pathogenic fungi Armillaria.</title>
        <authorList>
            <person name="Sipos G."/>
            <person name="Prasanna A.N."/>
            <person name="Walter M.C."/>
            <person name="O'Connor E."/>
            <person name="Balint B."/>
            <person name="Krizsan K."/>
            <person name="Kiss B."/>
            <person name="Hess J."/>
            <person name="Varga T."/>
            <person name="Slot J."/>
            <person name="Riley R."/>
            <person name="Boka B."/>
            <person name="Rigling D."/>
            <person name="Barry K."/>
            <person name="Lee J."/>
            <person name="Mihaltcheva S."/>
            <person name="LaButti K."/>
            <person name="Lipzen A."/>
            <person name="Waldron R."/>
            <person name="Moloney N.M."/>
            <person name="Sperisen C."/>
            <person name="Kredics L."/>
            <person name="Vagvoelgyi C."/>
            <person name="Patrignani A."/>
            <person name="Fitzpatrick D."/>
            <person name="Nagy I."/>
            <person name="Doyle S."/>
            <person name="Anderson J.B."/>
            <person name="Grigoriev I.V."/>
            <person name="Gueldener U."/>
            <person name="Muensterkoetter M."/>
            <person name="Nagy L.G."/>
        </authorList>
    </citation>
    <scope>NUCLEOTIDE SEQUENCE [LARGE SCALE GENOMIC DNA]</scope>
    <source>
        <strain evidence="2">Ar21-2</strain>
    </source>
</reference>
<dbReference type="EMBL" id="KZ293649">
    <property type="protein sequence ID" value="PBK97993.1"/>
    <property type="molecule type" value="Genomic_DNA"/>
</dbReference>
<organism evidence="1 2">
    <name type="scientific">Armillaria gallica</name>
    <name type="common">Bulbous honey fungus</name>
    <name type="synonym">Armillaria bulbosa</name>
    <dbReference type="NCBI Taxonomy" id="47427"/>
    <lineage>
        <taxon>Eukaryota</taxon>
        <taxon>Fungi</taxon>
        <taxon>Dikarya</taxon>
        <taxon>Basidiomycota</taxon>
        <taxon>Agaricomycotina</taxon>
        <taxon>Agaricomycetes</taxon>
        <taxon>Agaricomycetidae</taxon>
        <taxon>Agaricales</taxon>
        <taxon>Marasmiineae</taxon>
        <taxon>Physalacriaceae</taxon>
        <taxon>Armillaria</taxon>
    </lineage>
</organism>
<proteinExistence type="predicted"/>
<gene>
    <name evidence="1" type="ORF">ARMGADRAFT_1009904</name>
</gene>
<keyword evidence="2" id="KW-1185">Reference proteome</keyword>
<dbReference type="Proteomes" id="UP000217790">
    <property type="component" value="Unassembled WGS sequence"/>
</dbReference>
<dbReference type="InParanoid" id="A0A2H3EBT0"/>
<dbReference type="AlphaFoldDB" id="A0A2H3EBT0"/>
<evidence type="ECO:0000313" key="2">
    <source>
        <dbReference type="Proteomes" id="UP000217790"/>
    </source>
</evidence>